<dbReference type="GO" id="GO:0008046">
    <property type="term" value="F:axon guidance receptor activity"/>
    <property type="evidence" value="ECO:0007669"/>
    <property type="project" value="TreeGrafter"/>
</dbReference>
<dbReference type="Pfam" id="PF07679">
    <property type="entry name" value="I-set"/>
    <property type="match status" value="3"/>
</dbReference>
<name>A0A8B9CX76_9AVES</name>
<dbReference type="GO" id="GO:0007156">
    <property type="term" value="P:homophilic cell adhesion via plasma membrane adhesion molecules"/>
    <property type="evidence" value="ECO:0007669"/>
    <property type="project" value="TreeGrafter"/>
</dbReference>
<dbReference type="AlphaFoldDB" id="A0A8B9CX76"/>
<dbReference type="InterPro" id="IPR007110">
    <property type="entry name" value="Ig-like_dom"/>
</dbReference>
<dbReference type="PANTHER" id="PTHR45080:SF34">
    <property type="entry name" value="MYOSIN LIGHT CHAIN KINASE, SMOOTH MUSCLE-LIKE"/>
    <property type="match status" value="1"/>
</dbReference>
<dbReference type="InterPro" id="IPR013783">
    <property type="entry name" value="Ig-like_fold"/>
</dbReference>
<feature type="domain" description="Ig-like" evidence="2">
    <location>
        <begin position="50"/>
        <end position="138"/>
    </location>
</feature>
<dbReference type="SUPFAM" id="SSF48726">
    <property type="entry name" value="Immunoglobulin"/>
    <property type="match status" value="5"/>
</dbReference>
<evidence type="ECO:0000259" key="2">
    <source>
        <dbReference type="PROSITE" id="PS50835"/>
    </source>
</evidence>
<dbReference type="GO" id="GO:0005886">
    <property type="term" value="C:plasma membrane"/>
    <property type="evidence" value="ECO:0007669"/>
    <property type="project" value="TreeGrafter"/>
</dbReference>
<dbReference type="SMART" id="SM00409">
    <property type="entry name" value="IG"/>
    <property type="match status" value="5"/>
</dbReference>
<dbReference type="InterPro" id="IPR003598">
    <property type="entry name" value="Ig_sub2"/>
</dbReference>
<evidence type="ECO:0000313" key="3">
    <source>
        <dbReference type="Ensembl" id="ENSABRP00000024825.1"/>
    </source>
</evidence>
<feature type="domain" description="Ig-like" evidence="2">
    <location>
        <begin position="329"/>
        <end position="412"/>
    </location>
</feature>
<sequence length="504" mass="52957">HVAAPRGRGSGDVLRIPGSQPHHQGTYQCLATNPAGQHSKVFQLHVHTPPSILGAEELAEVVVLLNGSGQLPCEARGSPAPTIAWFRGRRPLPSGTRTTYVRGGRALRVSAAQEADAGLYVCRATNPAGTAHRTVRLEVYGKAPVPPTISSEGRVVEAAVGQPVELLCSASGNPLPTLSWRKDGLPLPEGAGVLLLAGGTLLRVQRASESSAGSYTCLASSPAGESAVRHTLLVQVPPNIEPSEVDLAASETVLECEATGTPAPMVTWLKDGQPVATGDGLLLSEQGWRLRIARAALVHAGRYVCLAANTAGQERREFDHYLLNVSAAPAIRGAAEERVEEVTATTNSTVRFECQASGRPVPAVSWLRDDVPIAASPRHQLLEGGTVLQVGDAGSYVCVAENPAGSAEKHFALVVLGKAALLTLLWVTDLPPTSSSSSSSAMPWQPPQLAACKQIGIWGLGFSPCSLPTSLLLLPRPPRPDLCSHRCARCHLAEGREAAGYARR</sequence>
<feature type="domain" description="Ig-like" evidence="2">
    <location>
        <begin position="238"/>
        <end position="319"/>
    </location>
</feature>
<dbReference type="InterPro" id="IPR036179">
    <property type="entry name" value="Ig-like_dom_sf"/>
</dbReference>
<reference evidence="3" key="1">
    <citation type="submission" date="2025-08" db="UniProtKB">
        <authorList>
            <consortium name="Ensembl"/>
        </authorList>
    </citation>
    <scope>IDENTIFICATION</scope>
</reference>
<dbReference type="GO" id="GO:0030424">
    <property type="term" value="C:axon"/>
    <property type="evidence" value="ECO:0007669"/>
    <property type="project" value="TreeGrafter"/>
</dbReference>
<dbReference type="PROSITE" id="PS50835">
    <property type="entry name" value="IG_LIKE"/>
    <property type="match status" value="4"/>
</dbReference>
<dbReference type="Pfam" id="PF13927">
    <property type="entry name" value="Ig_3"/>
    <property type="match status" value="1"/>
</dbReference>
<dbReference type="Gene3D" id="2.60.40.10">
    <property type="entry name" value="Immunoglobulins"/>
    <property type="match status" value="5"/>
</dbReference>
<organism evidence="3 4">
    <name type="scientific">Anser brachyrhynchus</name>
    <name type="common">Pink-footed goose</name>
    <dbReference type="NCBI Taxonomy" id="132585"/>
    <lineage>
        <taxon>Eukaryota</taxon>
        <taxon>Metazoa</taxon>
        <taxon>Chordata</taxon>
        <taxon>Craniata</taxon>
        <taxon>Vertebrata</taxon>
        <taxon>Euteleostomi</taxon>
        <taxon>Archelosauria</taxon>
        <taxon>Archosauria</taxon>
        <taxon>Dinosauria</taxon>
        <taxon>Saurischia</taxon>
        <taxon>Theropoda</taxon>
        <taxon>Coelurosauria</taxon>
        <taxon>Aves</taxon>
        <taxon>Neognathae</taxon>
        <taxon>Galloanserae</taxon>
        <taxon>Anseriformes</taxon>
        <taxon>Anatidae</taxon>
        <taxon>Anserinae</taxon>
        <taxon>Anser</taxon>
    </lineage>
</organism>
<proteinExistence type="predicted"/>
<evidence type="ECO:0000313" key="4">
    <source>
        <dbReference type="Proteomes" id="UP000694426"/>
    </source>
</evidence>
<evidence type="ECO:0000256" key="1">
    <source>
        <dbReference type="SAM" id="MobiDB-lite"/>
    </source>
</evidence>
<dbReference type="Proteomes" id="UP000694426">
    <property type="component" value="Unplaced"/>
</dbReference>
<dbReference type="GO" id="GO:0050808">
    <property type="term" value="P:synapse organization"/>
    <property type="evidence" value="ECO:0007669"/>
    <property type="project" value="TreeGrafter"/>
</dbReference>
<feature type="region of interest" description="Disordered" evidence="1">
    <location>
        <begin position="1"/>
        <end position="23"/>
    </location>
</feature>
<dbReference type="InterPro" id="IPR013098">
    <property type="entry name" value="Ig_I-set"/>
</dbReference>
<dbReference type="GO" id="GO:0043025">
    <property type="term" value="C:neuronal cell body"/>
    <property type="evidence" value="ECO:0007669"/>
    <property type="project" value="TreeGrafter"/>
</dbReference>
<dbReference type="FunFam" id="2.60.40.10:FF:000130">
    <property type="entry name" value="Hemicentin 1"/>
    <property type="match status" value="4"/>
</dbReference>
<dbReference type="Ensembl" id="ENSABRT00000034809.1">
    <property type="protein sequence ID" value="ENSABRP00000024825.1"/>
    <property type="gene ID" value="ENSABRG00000020834.1"/>
</dbReference>
<dbReference type="InterPro" id="IPR003599">
    <property type="entry name" value="Ig_sub"/>
</dbReference>
<dbReference type="InterPro" id="IPR050958">
    <property type="entry name" value="Cell_Adh-Cytoskel_Orgn"/>
</dbReference>
<dbReference type="CDD" id="cd00096">
    <property type="entry name" value="Ig"/>
    <property type="match status" value="2"/>
</dbReference>
<accession>A0A8B9CX76</accession>
<dbReference type="PANTHER" id="PTHR45080">
    <property type="entry name" value="CONTACTIN 5"/>
    <property type="match status" value="1"/>
</dbReference>
<feature type="domain" description="Ig-like" evidence="2">
    <location>
        <begin position="147"/>
        <end position="235"/>
    </location>
</feature>
<protein>
    <recommendedName>
        <fullName evidence="2">Ig-like domain-containing protein</fullName>
    </recommendedName>
</protein>
<dbReference type="GeneTree" id="ENSGT00940000154614"/>
<dbReference type="SMART" id="SM00408">
    <property type="entry name" value="IGc2"/>
    <property type="match status" value="4"/>
</dbReference>
<reference evidence="3" key="2">
    <citation type="submission" date="2025-09" db="UniProtKB">
        <authorList>
            <consortium name="Ensembl"/>
        </authorList>
    </citation>
    <scope>IDENTIFICATION</scope>
</reference>
<keyword evidence="4" id="KW-1185">Reference proteome</keyword>